<evidence type="ECO:0000313" key="2">
    <source>
        <dbReference type="Proteomes" id="UP000300340"/>
    </source>
</evidence>
<evidence type="ECO:0000313" key="1">
    <source>
        <dbReference type="EMBL" id="QCQ65279.1"/>
    </source>
</evidence>
<name>A0A4P8NFZ1_9CAUD</name>
<sequence length="292" mass="31805">MAANQYGIDLGDLYRTTEAVKGARTQNRLSKLQLDETEREIAERPAKEAEALERKNLLAGLRQKAVGGDVSAQQQLLALDPEGGATFIDAVTKMDDRKLKATQRSVDEMGQLAGYVLQGKTPEEQARRYQLMYQGVSPEVQSKLPEQYDPQFMELSLSKAMAMDKLLENPKAIQVGDEDVVYKGGREIERKARPVKTSGTGSDGGGVKSADESLMYRQSVELLGGLFDQAGNITNLDPTVRNKVQGIATEATNIFREGGVTRSQAVKQAAQKFGLEVPDAGSTVDNDPLGIR</sequence>
<dbReference type="GeneID" id="77953370"/>
<keyword evidence="2" id="KW-1185">Reference proteome</keyword>
<dbReference type="KEGG" id="vg:77953370"/>
<proteinExistence type="predicted"/>
<reference evidence="1 2" key="1">
    <citation type="submission" date="2019-04" db="EMBL/GenBank/DDBJ databases">
        <title>Characterization and complete genome sequence analysis of a novel Podoviridae phage X14.</title>
        <authorList>
            <person name="Liu Y."/>
        </authorList>
    </citation>
    <scope>NUCLEOTIDE SEQUENCE [LARGE SCALE GENOMIC DNA]</scope>
</reference>
<organism evidence="1 2">
    <name type="scientific">Shewanella phage X14</name>
    <dbReference type="NCBI Taxonomy" id="2576871"/>
    <lineage>
        <taxon>Viruses</taxon>
        <taxon>Duplodnaviria</taxon>
        <taxon>Heunggongvirae</taxon>
        <taxon>Uroviricota</taxon>
        <taxon>Caudoviricetes</taxon>
        <taxon>Bocovirus</taxon>
        <taxon>Bocovirus X14</taxon>
    </lineage>
</organism>
<dbReference type="EMBL" id="MK796797">
    <property type="protein sequence ID" value="QCQ65279.1"/>
    <property type="molecule type" value="Genomic_DNA"/>
</dbReference>
<protein>
    <submittedName>
        <fullName evidence="1">Uncharacterized protein</fullName>
    </submittedName>
</protein>
<dbReference type="Proteomes" id="UP000300340">
    <property type="component" value="Segment"/>
</dbReference>
<dbReference type="RefSeq" id="YP_010677004.1">
    <property type="nucleotide sequence ID" value="NC_071016.1"/>
</dbReference>
<accession>A0A4P8NFZ1</accession>